<sequence length="617" mass="71273">MVKIPNEVIDRVRQAVRIEEVVGHYVELKKRGQNYVASCPFHEDRNPSFSIHTQKQIYKCFSCGRGGNVFGFLQEIESISFVQAVKRAAELAHLELDKQFFQDDPGLQIDPQKQSLYRIHEKVQEFYAYYLIHTQNGQAALDYLHDRKLTDDTIRTFGLGLAPENSELVLAYLEQEAFSQKSLLESGIFYLDQQNRLQDRFNGRIVFPLRNRSGKPIAFSGRRYRPTDDRGGKYINSPETDLFQKSKLIYNLDLAQSEIRKQNQILICEGYLDVISLYQAGFQQAVASMGTSLTRDHLAYLTKLANELIFVFDGDQAGQNATIKAFQLTTEFKETRFKAIKFPQERDPDEFIKLKGAPAFGQLIHQAFSYYEFYKDFRKTDFNLKDAQGLSQYIESLLKILSTVQSPIERQLYVGQLAQEYDLDSDLLEEQLARIQPAQSPASSFKQSSKTRRDTQATTASSSSGIASSLPIKSQAAFQAEKVWLGQLIFHEDSWNYVNQQKQMPLMYHSFAQKAFNYLCDYYYEGHPFPLTGIVDQMEDPQVNQLLTSILWDHTPLDYQVQTMPDCLAIIYQAFKHQEIEELKVKLSQYIKEQDQELAKETILKIMTIERQLKKKN</sequence>
<reference evidence="17" key="1">
    <citation type="submission" date="2023-05" db="EMBL/GenBank/DDBJ databases">
        <title>Cataloging the Phylogenetic Diversity of Human Bladder Bacteria.</title>
        <authorList>
            <person name="Du J."/>
        </authorList>
    </citation>
    <scope>NUCLEOTIDE SEQUENCE</scope>
    <source>
        <strain evidence="17">UMB1231</strain>
    </source>
</reference>
<evidence type="ECO:0000256" key="2">
    <source>
        <dbReference type="ARBA" id="ARBA00022515"/>
    </source>
</evidence>
<dbReference type="FunFam" id="3.90.580.10:FF:000001">
    <property type="entry name" value="DNA primase"/>
    <property type="match status" value="1"/>
</dbReference>
<gene>
    <name evidence="12 17" type="primary">dnaG</name>
    <name evidence="17" type="ORF">QP433_00490</name>
</gene>
<evidence type="ECO:0000256" key="15">
    <source>
        <dbReference type="SAM" id="MobiDB-lite"/>
    </source>
</evidence>
<dbReference type="Pfam" id="PF10410">
    <property type="entry name" value="DnaB_bind"/>
    <property type="match status" value="1"/>
</dbReference>
<dbReference type="InterPro" id="IPR019475">
    <property type="entry name" value="DNA_primase_DnaB-bd"/>
</dbReference>
<keyword evidence="10 12" id="KW-0238">DNA-binding</keyword>
<evidence type="ECO:0000256" key="11">
    <source>
        <dbReference type="ARBA" id="ARBA00023163"/>
    </source>
</evidence>
<dbReference type="Gene3D" id="3.90.980.10">
    <property type="entry name" value="DNA primase, catalytic core, N-terminal domain"/>
    <property type="match status" value="1"/>
</dbReference>
<dbReference type="InterPro" id="IPR037068">
    <property type="entry name" value="DNA_primase_core_N_sf"/>
</dbReference>
<dbReference type="Pfam" id="PF01807">
    <property type="entry name" value="Zn_ribbon_DnaG"/>
    <property type="match status" value="1"/>
</dbReference>
<comment type="similarity">
    <text evidence="12 13">Belongs to the DnaG primase family.</text>
</comment>
<comment type="caution">
    <text evidence="17">The sequence shown here is derived from an EMBL/GenBank/DDBJ whole genome shotgun (WGS) entry which is preliminary data.</text>
</comment>
<dbReference type="AlphaFoldDB" id="A0AAJ1V1F0"/>
<keyword evidence="7 12" id="KW-0863">Zinc-finger</keyword>
<dbReference type="InterPro" id="IPR006295">
    <property type="entry name" value="DNA_primase_DnaG"/>
</dbReference>
<dbReference type="RefSeq" id="WP_285065143.1">
    <property type="nucleotide sequence ID" value="NZ_JASOOE010000001.1"/>
</dbReference>
<dbReference type="InterPro" id="IPR036977">
    <property type="entry name" value="DNA_primase_Znf_CHC2"/>
</dbReference>
<evidence type="ECO:0000313" key="18">
    <source>
        <dbReference type="Proteomes" id="UP001229251"/>
    </source>
</evidence>
<evidence type="ECO:0000256" key="3">
    <source>
        <dbReference type="ARBA" id="ARBA00022679"/>
    </source>
</evidence>
<dbReference type="SMART" id="SM00493">
    <property type="entry name" value="TOPRIM"/>
    <property type="match status" value="1"/>
</dbReference>
<evidence type="ECO:0000256" key="13">
    <source>
        <dbReference type="PIRNR" id="PIRNR002811"/>
    </source>
</evidence>
<dbReference type="InterPro" id="IPR016136">
    <property type="entry name" value="DNA_helicase_N/primase_C"/>
</dbReference>
<proteinExistence type="inferred from homology"/>
<dbReference type="FunFam" id="3.40.1360.10:FF:000002">
    <property type="entry name" value="DNA primase"/>
    <property type="match status" value="1"/>
</dbReference>
<accession>A0AAJ1V1F0</accession>
<feature type="compositionally biased region" description="Low complexity" evidence="15">
    <location>
        <begin position="456"/>
        <end position="466"/>
    </location>
</feature>
<dbReference type="InterPro" id="IPR002694">
    <property type="entry name" value="Znf_CHC2"/>
</dbReference>
<dbReference type="GO" id="GO:0008270">
    <property type="term" value="F:zinc ion binding"/>
    <property type="evidence" value="ECO:0007669"/>
    <property type="project" value="UniProtKB-UniRule"/>
</dbReference>
<evidence type="ECO:0000256" key="4">
    <source>
        <dbReference type="ARBA" id="ARBA00022695"/>
    </source>
</evidence>
<keyword evidence="5 12" id="KW-0235">DNA replication</keyword>
<dbReference type="HAMAP" id="MF_00974">
    <property type="entry name" value="DNA_primase_DnaG"/>
    <property type="match status" value="1"/>
</dbReference>
<dbReference type="Pfam" id="PF13155">
    <property type="entry name" value="Toprim_2"/>
    <property type="match status" value="1"/>
</dbReference>
<comment type="function">
    <text evidence="12 13">RNA polymerase that catalyzes the synthesis of short RNA molecules used as primers for DNA polymerase during DNA replication.</text>
</comment>
<dbReference type="InterPro" id="IPR034151">
    <property type="entry name" value="TOPRIM_DnaG_bac"/>
</dbReference>
<evidence type="ECO:0000259" key="16">
    <source>
        <dbReference type="PROSITE" id="PS50880"/>
    </source>
</evidence>
<dbReference type="GO" id="GO:0003899">
    <property type="term" value="F:DNA-directed RNA polymerase activity"/>
    <property type="evidence" value="ECO:0007669"/>
    <property type="project" value="UniProtKB-UniRule"/>
</dbReference>
<comment type="cofactor">
    <cofactor evidence="12 13 14">
        <name>Zn(2+)</name>
        <dbReference type="ChEBI" id="CHEBI:29105"/>
    </cofactor>
    <text evidence="12 13 14">Binds 1 zinc ion per monomer.</text>
</comment>
<feature type="region of interest" description="Disordered" evidence="15">
    <location>
        <begin position="438"/>
        <end position="466"/>
    </location>
</feature>
<dbReference type="InterPro" id="IPR030846">
    <property type="entry name" value="DnaG_bac"/>
</dbReference>
<evidence type="ECO:0000256" key="1">
    <source>
        <dbReference type="ARBA" id="ARBA00022478"/>
    </source>
</evidence>
<dbReference type="Gene3D" id="3.40.1360.10">
    <property type="match status" value="1"/>
</dbReference>
<dbReference type="Proteomes" id="UP001229251">
    <property type="component" value="Unassembled WGS sequence"/>
</dbReference>
<comment type="subunit">
    <text evidence="12">Monomer. Interacts with DnaB.</text>
</comment>
<keyword evidence="9" id="KW-0460">Magnesium</keyword>
<keyword evidence="4 12" id="KW-0548">Nucleotidyltransferase</keyword>
<dbReference type="Gene3D" id="3.90.580.10">
    <property type="entry name" value="Zinc finger, CHC2-type domain"/>
    <property type="match status" value="1"/>
</dbReference>
<dbReference type="SUPFAM" id="SSF56731">
    <property type="entry name" value="DNA primase core"/>
    <property type="match status" value="1"/>
</dbReference>
<keyword evidence="2 12" id="KW-0639">Primosome</keyword>
<dbReference type="SUPFAM" id="SSF57783">
    <property type="entry name" value="Zinc beta-ribbon"/>
    <property type="match status" value="1"/>
</dbReference>
<evidence type="ECO:0000256" key="12">
    <source>
        <dbReference type="HAMAP-Rule" id="MF_00974"/>
    </source>
</evidence>
<evidence type="ECO:0000256" key="7">
    <source>
        <dbReference type="ARBA" id="ARBA00022771"/>
    </source>
</evidence>
<dbReference type="EC" id="2.7.7.101" evidence="12"/>
<dbReference type="PROSITE" id="PS50880">
    <property type="entry name" value="TOPRIM"/>
    <property type="match status" value="1"/>
</dbReference>
<protein>
    <recommendedName>
        <fullName evidence="12 13">DNA primase</fullName>
        <ecNumber evidence="12">2.7.7.101</ecNumber>
    </recommendedName>
</protein>
<feature type="domain" description="Toprim" evidence="16">
    <location>
        <begin position="263"/>
        <end position="347"/>
    </location>
</feature>
<comment type="domain">
    <text evidence="12">Contains an N-terminal zinc-binding domain, a central core domain that contains the primase activity, and a C-terminal DnaB-binding domain.</text>
</comment>
<dbReference type="InterPro" id="IPR050219">
    <property type="entry name" value="DnaG_primase"/>
</dbReference>
<dbReference type="CDD" id="cd03364">
    <property type="entry name" value="TOPRIM_DnaG_primases"/>
    <property type="match status" value="1"/>
</dbReference>
<comment type="catalytic activity">
    <reaction evidence="12">
        <text>ssDNA + n NTP = ssDNA/pppN(pN)n-1 hybrid + (n-1) diphosphate.</text>
        <dbReference type="EC" id="2.7.7.101"/>
    </reaction>
</comment>
<dbReference type="GO" id="GO:1990077">
    <property type="term" value="C:primosome complex"/>
    <property type="evidence" value="ECO:0007669"/>
    <property type="project" value="UniProtKB-KW"/>
</dbReference>
<evidence type="ECO:0000256" key="5">
    <source>
        <dbReference type="ARBA" id="ARBA00022705"/>
    </source>
</evidence>
<dbReference type="GO" id="GO:0006269">
    <property type="term" value="P:DNA replication, synthesis of primer"/>
    <property type="evidence" value="ECO:0007669"/>
    <property type="project" value="UniProtKB-UniRule"/>
</dbReference>
<keyword evidence="6 12" id="KW-0479">Metal-binding</keyword>
<dbReference type="SMART" id="SM00400">
    <property type="entry name" value="ZnF_CHCC"/>
    <property type="match status" value="1"/>
</dbReference>
<dbReference type="PANTHER" id="PTHR30313">
    <property type="entry name" value="DNA PRIMASE"/>
    <property type="match status" value="1"/>
</dbReference>
<evidence type="ECO:0000256" key="8">
    <source>
        <dbReference type="ARBA" id="ARBA00022833"/>
    </source>
</evidence>
<keyword evidence="8 12" id="KW-0862">Zinc</keyword>
<evidence type="ECO:0000256" key="6">
    <source>
        <dbReference type="ARBA" id="ARBA00022723"/>
    </source>
</evidence>
<evidence type="ECO:0000256" key="10">
    <source>
        <dbReference type="ARBA" id="ARBA00023125"/>
    </source>
</evidence>
<dbReference type="NCBIfam" id="TIGR01391">
    <property type="entry name" value="dnaG"/>
    <property type="match status" value="1"/>
</dbReference>
<dbReference type="InterPro" id="IPR013264">
    <property type="entry name" value="DNAG_N"/>
</dbReference>
<evidence type="ECO:0000313" key="17">
    <source>
        <dbReference type="EMBL" id="MDK7186455.1"/>
    </source>
</evidence>
<organism evidence="17 18">
    <name type="scientific">Facklamia hominis</name>
    <dbReference type="NCBI Taxonomy" id="178214"/>
    <lineage>
        <taxon>Bacteria</taxon>
        <taxon>Bacillati</taxon>
        <taxon>Bacillota</taxon>
        <taxon>Bacilli</taxon>
        <taxon>Lactobacillales</taxon>
        <taxon>Aerococcaceae</taxon>
        <taxon>Facklamia</taxon>
    </lineage>
</organism>
<name>A0AAJ1V1F0_9LACT</name>
<dbReference type="InterPro" id="IPR006171">
    <property type="entry name" value="TOPRIM_dom"/>
</dbReference>
<keyword evidence="1 12" id="KW-0240">DNA-directed RNA polymerase</keyword>
<dbReference type="Gene3D" id="1.10.860.10">
    <property type="entry name" value="DNAb Helicase, Chain A"/>
    <property type="match status" value="1"/>
</dbReference>
<dbReference type="PIRSF" id="PIRSF002811">
    <property type="entry name" value="DnaG"/>
    <property type="match status" value="1"/>
</dbReference>
<dbReference type="GO" id="GO:0000428">
    <property type="term" value="C:DNA-directed RNA polymerase complex"/>
    <property type="evidence" value="ECO:0007669"/>
    <property type="project" value="UniProtKB-KW"/>
</dbReference>
<dbReference type="Pfam" id="PF08275">
    <property type="entry name" value="DNAG_N"/>
    <property type="match status" value="1"/>
</dbReference>
<dbReference type="GO" id="GO:0003677">
    <property type="term" value="F:DNA binding"/>
    <property type="evidence" value="ECO:0007669"/>
    <property type="project" value="UniProtKB-KW"/>
</dbReference>
<dbReference type="PANTHER" id="PTHR30313:SF2">
    <property type="entry name" value="DNA PRIMASE"/>
    <property type="match status" value="1"/>
</dbReference>
<keyword evidence="3 12" id="KW-0808">Transferase</keyword>
<feature type="compositionally biased region" description="Polar residues" evidence="15">
    <location>
        <begin position="438"/>
        <end position="448"/>
    </location>
</feature>
<dbReference type="EMBL" id="JASOOE010000001">
    <property type="protein sequence ID" value="MDK7186455.1"/>
    <property type="molecule type" value="Genomic_DNA"/>
</dbReference>
<evidence type="ECO:0000256" key="14">
    <source>
        <dbReference type="PIRSR" id="PIRSR002811-1"/>
    </source>
</evidence>
<evidence type="ECO:0000256" key="9">
    <source>
        <dbReference type="ARBA" id="ARBA00022842"/>
    </source>
</evidence>
<feature type="zinc finger region" description="CHC2-type" evidence="12 14">
    <location>
        <begin position="39"/>
        <end position="63"/>
    </location>
</feature>
<keyword evidence="11 12" id="KW-0804">Transcription</keyword>
<dbReference type="GO" id="GO:0005737">
    <property type="term" value="C:cytoplasm"/>
    <property type="evidence" value="ECO:0007669"/>
    <property type="project" value="TreeGrafter"/>
</dbReference>